<gene>
    <name evidence="2" type="ORF">SAMN05421811_10940</name>
</gene>
<feature type="transmembrane region" description="Helical" evidence="1">
    <location>
        <begin position="71"/>
        <end position="93"/>
    </location>
</feature>
<feature type="transmembrane region" description="Helical" evidence="1">
    <location>
        <begin position="105"/>
        <end position="125"/>
    </location>
</feature>
<name>A0A1I0KPH2_9ACTN</name>
<dbReference type="Proteomes" id="UP000199361">
    <property type="component" value="Unassembled WGS sequence"/>
</dbReference>
<evidence type="ECO:0000313" key="3">
    <source>
        <dbReference type="Proteomes" id="UP000199361"/>
    </source>
</evidence>
<evidence type="ECO:0000313" key="2">
    <source>
        <dbReference type="EMBL" id="SEU27555.1"/>
    </source>
</evidence>
<keyword evidence="1" id="KW-0472">Membrane</keyword>
<organism evidence="2 3">
    <name type="scientific">Nonomuraea wenchangensis</name>
    <dbReference type="NCBI Taxonomy" id="568860"/>
    <lineage>
        <taxon>Bacteria</taxon>
        <taxon>Bacillati</taxon>
        <taxon>Actinomycetota</taxon>
        <taxon>Actinomycetes</taxon>
        <taxon>Streptosporangiales</taxon>
        <taxon>Streptosporangiaceae</taxon>
        <taxon>Nonomuraea</taxon>
    </lineage>
</organism>
<keyword evidence="3" id="KW-1185">Reference proteome</keyword>
<proteinExistence type="predicted"/>
<feature type="transmembrane region" description="Helical" evidence="1">
    <location>
        <begin position="190"/>
        <end position="212"/>
    </location>
</feature>
<reference evidence="2 3" key="1">
    <citation type="submission" date="2016-10" db="EMBL/GenBank/DDBJ databases">
        <authorList>
            <person name="de Groot N.N."/>
        </authorList>
    </citation>
    <scope>NUCLEOTIDE SEQUENCE [LARGE SCALE GENOMIC DNA]</scope>
    <source>
        <strain evidence="2 3">CGMCC 4.5598</strain>
    </source>
</reference>
<keyword evidence="1" id="KW-1133">Transmembrane helix</keyword>
<dbReference type="STRING" id="568860.SAMN05421811_10940"/>
<sequence length="215" mass="22482">MIGHDVRVTQTSPTIWRGKTCWYVAAYVAMIAVTGSAAVLLAELNLDVGQSMWPDAQPEDQMVAKWRTAAVLAYTSGSAVGHVCALVAGLLAARWARDKTWRTGLVMAALAGAGLGLADLAAASWKATPLLHEFATSPVLTDNDGTQIVDTGLQHHGCVPVAMAVVFATLLIVASIGFAVAHLRPLYKSSLIVASLALVPVAHFFIPAVALITSA</sequence>
<protein>
    <submittedName>
        <fullName evidence="2">Uncharacterized protein</fullName>
    </submittedName>
</protein>
<dbReference type="AlphaFoldDB" id="A0A1I0KPH2"/>
<feature type="transmembrane region" description="Helical" evidence="1">
    <location>
        <begin position="21"/>
        <end position="42"/>
    </location>
</feature>
<accession>A0A1I0KPH2</accession>
<evidence type="ECO:0000256" key="1">
    <source>
        <dbReference type="SAM" id="Phobius"/>
    </source>
</evidence>
<feature type="transmembrane region" description="Helical" evidence="1">
    <location>
        <begin position="161"/>
        <end position="183"/>
    </location>
</feature>
<dbReference type="EMBL" id="FOHX01000009">
    <property type="protein sequence ID" value="SEU27555.1"/>
    <property type="molecule type" value="Genomic_DNA"/>
</dbReference>
<keyword evidence="1" id="KW-0812">Transmembrane</keyword>